<dbReference type="Pfam" id="PF13499">
    <property type="entry name" value="EF-hand_7"/>
    <property type="match status" value="2"/>
</dbReference>
<keyword evidence="6" id="KW-0106">Calcium</keyword>
<comment type="function">
    <text evidence="9">Probable molecular chaperone assisting protein biosynthesis and transport in the endoplasmic reticulum. Required for the proper biosynthesis and transport of pulmonary surfactant-associated protein A/SP-A, pulmonary surfactant-associated protein D/SP-D and the lipid transporter ABCA3. By regulating both the proper expression and the degradation through the endoplasmic reticulum-associated protein degradation pathway of these proteins plays a crucial role in pulmonary surfactant homeostasis. Has an anti-fibrotic activity by negatively regulating the secretion of type I and type III collagens. This calcium-binding protein also transiently associates with immature PCSK6 and regulates its secretion.</text>
</comment>
<reference evidence="13" key="1">
    <citation type="submission" date="2022-11" db="UniProtKB">
        <authorList>
            <consortium name="EnsemblMetazoa"/>
        </authorList>
    </citation>
    <scope>IDENTIFICATION</scope>
</reference>
<dbReference type="OMA" id="KAFMYEA"/>
<evidence type="ECO:0000256" key="7">
    <source>
        <dbReference type="ARBA" id="ARBA00023180"/>
    </source>
</evidence>
<feature type="domain" description="EF-hand" evidence="12">
    <location>
        <begin position="100"/>
        <end position="135"/>
    </location>
</feature>
<dbReference type="RefSeq" id="XP_020915639.1">
    <property type="nucleotide sequence ID" value="XM_021059980.2"/>
</dbReference>
<dbReference type="InterPro" id="IPR018247">
    <property type="entry name" value="EF_Hand_1_Ca_BS"/>
</dbReference>
<sequence length="308" mass="36152">MRPYYITILLALAVSKSQQTVEPHRDHLYQHDHYKGSEHDVRYDHDAFLGPDAQKFEEFPPEESKLKLKIIVTTKIDTNKDSKVSLEELEAWIERQRKAFMYEAIEKNIKEEDKNGDGKISWEEYKAAKFGEWDNNNLPQDHNLRRQIQKAQHKFSMADEDKDGKMDSDEYVNFQHPEETKHMEELAVDEILEDVDQNGDGFITIKEFLGQYGDVEKTPGWVEREREEFARQFDKNKDGKLNREEVRDWALPQRGESLDEAKHLIDGSDDDADGILSLEEILIHWEMFVGSKATDHGETLRQMNRVEL</sequence>
<feature type="domain" description="EF-hand" evidence="12">
    <location>
        <begin position="183"/>
        <end position="218"/>
    </location>
</feature>
<evidence type="ECO:0000256" key="10">
    <source>
        <dbReference type="ARBA" id="ARBA00063143"/>
    </source>
</evidence>
<dbReference type="PROSITE" id="PS50222">
    <property type="entry name" value="EF_HAND_2"/>
    <property type="match status" value="4"/>
</dbReference>
<evidence type="ECO:0000256" key="4">
    <source>
        <dbReference type="ARBA" id="ARBA00022737"/>
    </source>
</evidence>
<dbReference type="SMART" id="SM00054">
    <property type="entry name" value="EFh"/>
    <property type="match status" value="5"/>
</dbReference>
<evidence type="ECO:0000256" key="3">
    <source>
        <dbReference type="ARBA" id="ARBA00022729"/>
    </source>
</evidence>
<evidence type="ECO:0000256" key="9">
    <source>
        <dbReference type="ARBA" id="ARBA00056975"/>
    </source>
</evidence>
<keyword evidence="7" id="KW-0325">Glycoprotein</keyword>
<dbReference type="SUPFAM" id="SSF47473">
    <property type="entry name" value="EF-hand"/>
    <property type="match status" value="2"/>
</dbReference>
<feature type="domain" description="EF-hand" evidence="12">
    <location>
        <begin position="146"/>
        <end position="181"/>
    </location>
</feature>
<feature type="domain" description="EF-hand" evidence="12">
    <location>
        <begin position="221"/>
        <end position="256"/>
    </location>
</feature>
<dbReference type="Pfam" id="PF13202">
    <property type="entry name" value="EF-hand_5"/>
    <property type="match status" value="1"/>
</dbReference>
<evidence type="ECO:0000256" key="1">
    <source>
        <dbReference type="ARBA" id="ARBA00004319"/>
    </source>
</evidence>
<dbReference type="InterPro" id="IPR011992">
    <property type="entry name" value="EF-hand-dom_pair"/>
</dbReference>
<keyword evidence="2" id="KW-0479">Metal-binding</keyword>
<comment type="subunit">
    <text evidence="10">Interacts with PCSK6 (immature form including the propeptide); probably involved in the maturation and the secretion of PCSK6.</text>
</comment>
<dbReference type="EnsemblMetazoa" id="XM_021059980.2">
    <property type="protein sequence ID" value="XP_020915639.1"/>
    <property type="gene ID" value="LOC110253103"/>
</dbReference>
<evidence type="ECO:0000256" key="2">
    <source>
        <dbReference type="ARBA" id="ARBA00022723"/>
    </source>
</evidence>
<keyword evidence="8" id="KW-0143">Chaperone</keyword>
<evidence type="ECO:0000256" key="11">
    <source>
        <dbReference type="ARBA" id="ARBA00072696"/>
    </source>
</evidence>
<proteinExistence type="predicted"/>
<keyword evidence="4" id="KW-0677">Repeat</keyword>
<name>A0A913Y6M9_EXADI</name>
<comment type="subcellular location">
    <subcellularLocation>
        <location evidence="1">Endoplasmic reticulum lumen</location>
    </subcellularLocation>
</comment>
<dbReference type="PANTHER" id="PTHR10827">
    <property type="entry name" value="RETICULOCALBIN"/>
    <property type="match status" value="1"/>
</dbReference>
<accession>A0A913Y6M9</accession>
<keyword evidence="14" id="KW-1185">Reference proteome</keyword>
<dbReference type="AlphaFoldDB" id="A0A913Y6M9"/>
<dbReference type="PANTHER" id="PTHR10827:SF52">
    <property type="entry name" value="IP16409P"/>
    <property type="match status" value="1"/>
</dbReference>
<dbReference type="PROSITE" id="PS00018">
    <property type="entry name" value="EF_HAND_1"/>
    <property type="match status" value="5"/>
</dbReference>
<dbReference type="Proteomes" id="UP000887567">
    <property type="component" value="Unplaced"/>
</dbReference>
<dbReference type="KEGG" id="epa:110253103"/>
<evidence type="ECO:0000256" key="5">
    <source>
        <dbReference type="ARBA" id="ARBA00022824"/>
    </source>
</evidence>
<dbReference type="GO" id="GO:0005509">
    <property type="term" value="F:calcium ion binding"/>
    <property type="evidence" value="ECO:0007669"/>
    <property type="project" value="InterPro"/>
</dbReference>
<dbReference type="Gene3D" id="1.10.238.10">
    <property type="entry name" value="EF-hand"/>
    <property type="match status" value="3"/>
</dbReference>
<keyword evidence="5" id="KW-0256">Endoplasmic reticulum</keyword>
<protein>
    <recommendedName>
        <fullName evidence="11">Reticulocalbin-3</fullName>
    </recommendedName>
</protein>
<evidence type="ECO:0000256" key="6">
    <source>
        <dbReference type="ARBA" id="ARBA00022837"/>
    </source>
</evidence>
<evidence type="ECO:0000256" key="8">
    <source>
        <dbReference type="ARBA" id="ARBA00023186"/>
    </source>
</evidence>
<keyword evidence="3" id="KW-0732">Signal</keyword>
<evidence type="ECO:0000259" key="12">
    <source>
        <dbReference type="PROSITE" id="PS50222"/>
    </source>
</evidence>
<dbReference type="OrthoDB" id="293868at2759"/>
<dbReference type="GeneID" id="110253103"/>
<evidence type="ECO:0000313" key="13">
    <source>
        <dbReference type="EnsemblMetazoa" id="XP_020915639.1"/>
    </source>
</evidence>
<dbReference type="GO" id="GO:0005788">
    <property type="term" value="C:endoplasmic reticulum lumen"/>
    <property type="evidence" value="ECO:0007669"/>
    <property type="project" value="UniProtKB-SubCell"/>
</dbReference>
<dbReference type="GO" id="GO:0015031">
    <property type="term" value="P:protein transport"/>
    <property type="evidence" value="ECO:0007669"/>
    <property type="project" value="UniProtKB-ARBA"/>
</dbReference>
<evidence type="ECO:0000313" key="14">
    <source>
        <dbReference type="Proteomes" id="UP000887567"/>
    </source>
</evidence>
<dbReference type="FunFam" id="1.10.238.10:FF:000104">
    <property type="entry name" value="calumenin isoform X1"/>
    <property type="match status" value="1"/>
</dbReference>
<organism evidence="13 14">
    <name type="scientific">Exaiptasia diaphana</name>
    <name type="common">Tropical sea anemone</name>
    <name type="synonym">Aiptasia pulchella</name>
    <dbReference type="NCBI Taxonomy" id="2652724"/>
    <lineage>
        <taxon>Eukaryota</taxon>
        <taxon>Metazoa</taxon>
        <taxon>Cnidaria</taxon>
        <taxon>Anthozoa</taxon>
        <taxon>Hexacorallia</taxon>
        <taxon>Actiniaria</taxon>
        <taxon>Aiptasiidae</taxon>
        <taxon>Exaiptasia</taxon>
    </lineage>
</organism>
<dbReference type="InterPro" id="IPR002048">
    <property type="entry name" value="EF_hand_dom"/>
</dbReference>